<name>A0ABP1PQA5_9HEXA</name>
<evidence type="ECO:0000256" key="2">
    <source>
        <dbReference type="ARBA" id="ARBA00022741"/>
    </source>
</evidence>
<dbReference type="EMBL" id="CAXLJM020000004">
    <property type="protein sequence ID" value="CAL8069263.1"/>
    <property type="molecule type" value="Genomic_DNA"/>
</dbReference>
<dbReference type="PROSITE" id="PS00107">
    <property type="entry name" value="PROTEIN_KINASE_ATP"/>
    <property type="match status" value="1"/>
</dbReference>
<dbReference type="SUPFAM" id="SSF56112">
    <property type="entry name" value="Protein kinase-like (PK-like)"/>
    <property type="match status" value="1"/>
</dbReference>
<sequence length="339" mass="37798">MPRKGPGLKININEMAPPAPVAAPRNLDTSTTITIEDRTVAVAADDLEVISELGRGAYGVVEKMRHRPSGTIMAVKRIPATDNYTEQKRVLMDLDVSMRSANCPFTVQFYGALFGEGDVWICMEVMDISLDKLYPAVLRQNNTGIPEDILSKITFAVVKALQYLHTELKVIHRDVKPSNILISRDGRTKLCDFGISGYLQNSVAKTIDAGCKPYMAPERIDVMGDTSKYDVRSDVWSLGISLVELATANFPYDRWGTPFDQLKQVVTGDPPTLPNDGRFSPEIQDFIRQCLRKIYTDRPSYSVLLQHPFISSAEASCRESCKWDDVALFVTRVLDSLCP</sequence>
<evidence type="ECO:0000256" key="6">
    <source>
        <dbReference type="ARBA" id="ARBA00038999"/>
    </source>
</evidence>
<dbReference type="PROSITE" id="PS00108">
    <property type="entry name" value="PROTEIN_KINASE_ST"/>
    <property type="match status" value="1"/>
</dbReference>
<protein>
    <recommendedName>
        <fullName evidence="6">mitogen-activated protein kinase kinase</fullName>
        <ecNumber evidence="6">2.7.12.2</ecNumber>
    </recommendedName>
</protein>
<keyword evidence="3" id="KW-0418">Kinase</keyword>
<dbReference type="PANTHER" id="PTHR48013">
    <property type="entry name" value="DUAL SPECIFICITY MITOGEN-ACTIVATED PROTEIN KINASE KINASE 5-RELATED"/>
    <property type="match status" value="1"/>
</dbReference>
<dbReference type="InterPro" id="IPR000719">
    <property type="entry name" value="Prot_kinase_dom"/>
</dbReference>
<dbReference type="InterPro" id="IPR011009">
    <property type="entry name" value="Kinase-like_dom_sf"/>
</dbReference>
<keyword evidence="8" id="KW-0723">Serine/threonine-protein kinase</keyword>
<evidence type="ECO:0000256" key="4">
    <source>
        <dbReference type="ARBA" id="ARBA00022840"/>
    </source>
</evidence>
<comment type="caution">
    <text evidence="10">The sequence shown here is derived from an EMBL/GenBank/DDBJ whole genome shotgun (WGS) entry which is preliminary data.</text>
</comment>
<dbReference type="PANTHER" id="PTHR48013:SF11">
    <property type="entry name" value="LICORNE"/>
    <property type="match status" value="1"/>
</dbReference>
<reference evidence="10 11" key="1">
    <citation type="submission" date="2024-08" db="EMBL/GenBank/DDBJ databases">
        <authorList>
            <person name="Cucini C."/>
            <person name="Frati F."/>
        </authorList>
    </citation>
    <scope>NUCLEOTIDE SEQUENCE [LARGE SCALE GENOMIC DNA]</scope>
</reference>
<dbReference type="Gene3D" id="1.10.510.10">
    <property type="entry name" value="Transferase(Phosphotransferase) domain 1"/>
    <property type="match status" value="1"/>
</dbReference>
<evidence type="ECO:0000256" key="8">
    <source>
        <dbReference type="RuleBase" id="RU000304"/>
    </source>
</evidence>
<evidence type="ECO:0000256" key="3">
    <source>
        <dbReference type="ARBA" id="ARBA00022777"/>
    </source>
</evidence>
<evidence type="ECO:0000256" key="1">
    <source>
        <dbReference type="ARBA" id="ARBA00022679"/>
    </source>
</evidence>
<dbReference type="Pfam" id="PF00069">
    <property type="entry name" value="Pkinase"/>
    <property type="match status" value="1"/>
</dbReference>
<dbReference type="Gene3D" id="3.30.200.20">
    <property type="entry name" value="Phosphorylase Kinase, domain 1"/>
    <property type="match status" value="1"/>
</dbReference>
<dbReference type="PROSITE" id="PS50011">
    <property type="entry name" value="PROTEIN_KINASE_DOM"/>
    <property type="match status" value="1"/>
</dbReference>
<dbReference type="InterPro" id="IPR017441">
    <property type="entry name" value="Protein_kinase_ATP_BS"/>
</dbReference>
<comment type="similarity">
    <text evidence="5">Belongs to the protein kinase superfamily. STE Ser/Thr protein kinase family. MAP kinase kinase subfamily.</text>
</comment>
<feature type="domain" description="Protein kinase" evidence="9">
    <location>
        <begin position="47"/>
        <end position="310"/>
    </location>
</feature>
<accession>A0ABP1PQA5</accession>
<keyword evidence="11" id="KW-1185">Reference proteome</keyword>
<keyword evidence="1" id="KW-0808">Transferase</keyword>
<dbReference type="SMART" id="SM00220">
    <property type="entry name" value="S_TKc"/>
    <property type="match status" value="1"/>
</dbReference>
<dbReference type="PIRSF" id="PIRSF000654">
    <property type="entry name" value="Integrin-linked_kinase"/>
    <property type="match status" value="1"/>
</dbReference>
<evidence type="ECO:0000256" key="7">
    <source>
        <dbReference type="PROSITE-ProRule" id="PRU10141"/>
    </source>
</evidence>
<dbReference type="InterPro" id="IPR008271">
    <property type="entry name" value="Ser/Thr_kinase_AS"/>
</dbReference>
<evidence type="ECO:0000256" key="5">
    <source>
        <dbReference type="ARBA" id="ARBA00038035"/>
    </source>
</evidence>
<evidence type="ECO:0000259" key="9">
    <source>
        <dbReference type="PROSITE" id="PS50011"/>
    </source>
</evidence>
<organism evidence="10 11">
    <name type="scientific">Orchesella dallaii</name>
    <dbReference type="NCBI Taxonomy" id="48710"/>
    <lineage>
        <taxon>Eukaryota</taxon>
        <taxon>Metazoa</taxon>
        <taxon>Ecdysozoa</taxon>
        <taxon>Arthropoda</taxon>
        <taxon>Hexapoda</taxon>
        <taxon>Collembola</taxon>
        <taxon>Entomobryomorpha</taxon>
        <taxon>Entomobryoidea</taxon>
        <taxon>Orchesellidae</taxon>
        <taxon>Orchesellinae</taxon>
        <taxon>Orchesella</taxon>
    </lineage>
</organism>
<keyword evidence="2 7" id="KW-0547">Nucleotide-binding</keyword>
<keyword evidence="4 7" id="KW-0067">ATP-binding</keyword>
<gene>
    <name evidence="10" type="ORF">ODALV1_LOCUS679</name>
</gene>
<proteinExistence type="inferred from homology"/>
<evidence type="ECO:0000313" key="11">
    <source>
        <dbReference type="Proteomes" id="UP001642540"/>
    </source>
</evidence>
<dbReference type="Proteomes" id="UP001642540">
    <property type="component" value="Unassembled WGS sequence"/>
</dbReference>
<dbReference type="EC" id="2.7.12.2" evidence="6"/>
<evidence type="ECO:0000313" key="10">
    <source>
        <dbReference type="EMBL" id="CAL8069263.1"/>
    </source>
</evidence>
<feature type="binding site" evidence="7">
    <location>
        <position position="76"/>
    </location>
    <ligand>
        <name>ATP</name>
        <dbReference type="ChEBI" id="CHEBI:30616"/>
    </ligand>
</feature>